<dbReference type="RefSeq" id="WP_126499886.1">
    <property type="nucleotide sequence ID" value="NZ_LR134479.1"/>
</dbReference>
<accession>A0A7Z9D6Q2</accession>
<keyword evidence="1" id="KW-0472">Membrane</keyword>
<name>A0A7Z9D6Q2_9MICC</name>
<dbReference type="EMBL" id="LR134479">
    <property type="protein sequence ID" value="VEI22803.1"/>
    <property type="molecule type" value="Genomic_DNA"/>
</dbReference>
<evidence type="ECO:0000313" key="3">
    <source>
        <dbReference type="Proteomes" id="UP000282386"/>
    </source>
</evidence>
<feature type="transmembrane region" description="Helical" evidence="1">
    <location>
        <begin position="42"/>
        <end position="63"/>
    </location>
</feature>
<sequence>MIVLLILMLLLLAPALWAYIYIWRGLNRRVIAAVKVVDPIITLGPYAMGAWAALSACVAVNIWCEGTARLIGNIITLTIAVGCALWAGFWLLMHCLGGQTPGKRPTWWREAVAAKFAWRNLESMPAYLGARTSILPVANPRIVKPYSGSWTRPIGATMEGYLPDGSHTEGFDEHGRKMPRIYPVGPEPTAFEVARWGKSVSSDLLLHTFLPTAPFERLRMAGTITGPFTFAGAVPHGAVTKWPRRSGANRAFGNYARLGDITQRRVELLVDYRLVAALQTTRESYERRHSWVLAFTDITADDLTFDTSDDGKLQIVFGQAGEDYPTPWVFTATVNDTPRLRRKIMRAMRERKILKQTSAELMDWHFRPKLSEFPHGPIQNELPEEFYFKSNRLIVSHRETSAKGEGEAH</sequence>
<dbReference type="AlphaFoldDB" id="A0A7Z9D6Q2"/>
<gene>
    <name evidence="2" type="ORF">NCTC10207_00889</name>
</gene>
<protein>
    <recommendedName>
        <fullName evidence="4">Peptidase E</fullName>
    </recommendedName>
</protein>
<keyword evidence="1" id="KW-1133">Transmembrane helix</keyword>
<reference evidence="2 3" key="1">
    <citation type="submission" date="2018-12" db="EMBL/GenBank/DDBJ databases">
        <authorList>
            <consortium name="Pathogen Informatics"/>
        </authorList>
    </citation>
    <scope>NUCLEOTIDE SEQUENCE [LARGE SCALE GENOMIC DNA]</scope>
    <source>
        <strain evidence="2 3">NCTC10207</strain>
    </source>
</reference>
<keyword evidence="1" id="KW-0812">Transmembrane</keyword>
<evidence type="ECO:0000256" key="1">
    <source>
        <dbReference type="SAM" id="Phobius"/>
    </source>
</evidence>
<evidence type="ECO:0008006" key="4">
    <source>
        <dbReference type="Google" id="ProtNLM"/>
    </source>
</evidence>
<dbReference type="Proteomes" id="UP000282386">
    <property type="component" value="Chromosome"/>
</dbReference>
<proteinExistence type="predicted"/>
<feature type="transmembrane region" description="Helical" evidence="1">
    <location>
        <begin position="70"/>
        <end position="93"/>
    </location>
</feature>
<organism evidence="2 3">
    <name type="scientific">Rothia aeria</name>
    <dbReference type="NCBI Taxonomy" id="172042"/>
    <lineage>
        <taxon>Bacteria</taxon>
        <taxon>Bacillati</taxon>
        <taxon>Actinomycetota</taxon>
        <taxon>Actinomycetes</taxon>
        <taxon>Micrococcales</taxon>
        <taxon>Micrococcaceae</taxon>
        <taxon>Rothia</taxon>
    </lineage>
</organism>
<evidence type="ECO:0000313" key="2">
    <source>
        <dbReference type="EMBL" id="VEI22803.1"/>
    </source>
</evidence>